<proteinExistence type="predicted"/>
<organism evidence="2 3">
    <name type="scientific">Pseudomonas batumici</name>
    <dbReference type="NCBI Taxonomy" id="226910"/>
    <lineage>
        <taxon>Bacteria</taxon>
        <taxon>Pseudomonadati</taxon>
        <taxon>Pseudomonadota</taxon>
        <taxon>Gammaproteobacteria</taxon>
        <taxon>Pseudomonadales</taxon>
        <taxon>Pseudomonadaceae</taxon>
        <taxon>Pseudomonas</taxon>
    </lineage>
</organism>
<comment type="caution">
    <text evidence="2">The sequence shown here is derived from an EMBL/GenBank/DDBJ whole genome shotgun (WGS) entry which is preliminary data.</text>
</comment>
<dbReference type="Gene3D" id="3.60.20.40">
    <property type="match status" value="1"/>
</dbReference>
<evidence type="ECO:0000313" key="2">
    <source>
        <dbReference type="EMBL" id="KIH83385.1"/>
    </source>
</evidence>
<dbReference type="OrthoDB" id="5297205at2"/>
<reference evidence="2 3" key="1">
    <citation type="submission" date="2015-01" db="EMBL/GenBank/DDBJ databases">
        <title>Complete genome of Pseudomonas batumici UCM B-321 producer of the batumin antibiotic with strong antistaphilococcal and potential anticancer activity.</title>
        <authorList>
            <person name="Klochko V.V."/>
            <person name="Zelena L.B."/>
            <person name="Elena K.A."/>
            <person name="Reva O.N."/>
        </authorList>
    </citation>
    <scope>NUCLEOTIDE SEQUENCE [LARGE SCALE GENOMIC DNA]</scope>
    <source>
        <strain evidence="2 3">UCM B-321</strain>
    </source>
</reference>
<dbReference type="InterPro" id="IPR043137">
    <property type="entry name" value="GGT_ssub_C"/>
</dbReference>
<feature type="region of interest" description="Disordered" evidence="1">
    <location>
        <begin position="336"/>
        <end position="355"/>
    </location>
</feature>
<dbReference type="InterPro" id="IPR029055">
    <property type="entry name" value="Ntn_hydrolases_N"/>
</dbReference>
<dbReference type="PANTHER" id="PTHR43881:SF1">
    <property type="entry name" value="GAMMA-GLUTAMYLTRANSPEPTIDASE (AFU_ORTHOLOGUE AFUA_4G13580)"/>
    <property type="match status" value="1"/>
</dbReference>
<accession>A0A0C2I8S7</accession>
<dbReference type="PATRIC" id="fig|226910.6.peg.2872"/>
<dbReference type="SUPFAM" id="SSF56235">
    <property type="entry name" value="N-terminal nucleophile aminohydrolases (Ntn hydrolases)"/>
    <property type="match status" value="1"/>
</dbReference>
<dbReference type="Proteomes" id="UP000031535">
    <property type="component" value="Unassembled WGS sequence"/>
</dbReference>
<evidence type="ECO:0000313" key="3">
    <source>
        <dbReference type="Proteomes" id="UP000031535"/>
    </source>
</evidence>
<name>A0A0C2I8S7_9PSED</name>
<dbReference type="STRING" id="226910.UCMB321_2881"/>
<dbReference type="EMBL" id="JXDG01000037">
    <property type="protein sequence ID" value="KIH83385.1"/>
    <property type="molecule type" value="Genomic_DNA"/>
</dbReference>
<keyword evidence="3" id="KW-1185">Reference proteome</keyword>
<sequence>MLKFSAHEYPYPSQRQSVFARRGMVSASQPLAAEAGIEIMRKGGNAIDAAIATAAALTVVEPTGCGIGGDAFALVWCKGQLHGLNGNGQAPAALNIDAVKAAGHARMPLLGWTPVTVPGCPSAWAELSKRFGRLPFAELLQPAISLAREGFPVSPVVALQWQRALEEFSPHRDAVLDPWFETFLIDGRAPRAGELFRNPAQARTLEELAATACESFYRGELAARLEAHSRATGGYLRGSDLQGYRAQWVEPIHINYRGYDVWEIPPSGQGLVVLMALKILEGFSFDHRDSQQTWHRQLEAMKLAYSDGLHHITDPLHMRVAVADLLSDDYSRRRRGQIGEQAQQPAPGDPHASGTVYLASADAEGNMVSFIQSNYHGFGSGVVLPDSGIALQNRGEEFSLDPNHANCLVPGKKTFHTIIPGFLSQGGEPLGPFGVMGGYMQPQGHVQMVMNLVDFGLNPQAALDAPRWQWLGEMKVGIEQGASRDLAAALARRGHQVHVACDLTTYGRGQIILRDPSSGVLCGGTEPRADSHIAVW</sequence>
<dbReference type="InterPro" id="IPR043138">
    <property type="entry name" value="GGT_lsub"/>
</dbReference>
<dbReference type="RefSeq" id="WP_040067869.1">
    <property type="nucleotide sequence ID" value="NZ_JXDG01000037.1"/>
</dbReference>
<evidence type="ECO:0000256" key="1">
    <source>
        <dbReference type="SAM" id="MobiDB-lite"/>
    </source>
</evidence>
<dbReference type="Gene3D" id="1.10.246.130">
    <property type="match status" value="1"/>
</dbReference>
<dbReference type="PANTHER" id="PTHR43881">
    <property type="entry name" value="GAMMA-GLUTAMYLTRANSPEPTIDASE (AFU_ORTHOLOGUE AFUA_4G13580)"/>
    <property type="match status" value="1"/>
</dbReference>
<dbReference type="InterPro" id="IPR052896">
    <property type="entry name" value="GGT-like_enzyme"/>
</dbReference>
<protein>
    <submittedName>
        <fullName evidence="2">Gamma-glutamyltranspeptidase</fullName>
    </submittedName>
</protein>
<dbReference type="PRINTS" id="PR01210">
    <property type="entry name" value="GGTRANSPTASE"/>
</dbReference>
<dbReference type="AlphaFoldDB" id="A0A0C2I8S7"/>
<gene>
    <name evidence="2" type="ORF">UCMB321_2881</name>
</gene>
<dbReference type="Pfam" id="PF01019">
    <property type="entry name" value="G_glu_transpept"/>
    <property type="match status" value="1"/>
</dbReference>